<keyword evidence="7" id="KW-0067">ATP-binding</keyword>
<dbReference type="InterPro" id="IPR013767">
    <property type="entry name" value="PAS_fold"/>
</dbReference>
<dbReference type="SMART" id="SM00387">
    <property type="entry name" value="HATPase_c"/>
    <property type="match status" value="1"/>
</dbReference>
<dbReference type="Gene3D" id="3.30.450.20">
    <property type="entry name" value="PAS domain"/>
    <property type="match status" value="1"/>
</dbReference>
<evidence type="ECO:0000256" key="1">
    <source>
        <dbReference type="ARBA" id="ARBA00000085"/>
    </source>
</evidence>
<comment type="caution">
    <text evidence="10">The sequence shown here is derived from an EMBL/GenBank/DDBJ whole genome shotgun (WGS) entry which is preliminary data.</text>
</comment>
<evidence type="ECO:0000256" key="8">
    <source>
        <dbReference type="ARBA" id="ARBA00023012"/>
    </source>
</evidence>
<dbReference type="Gene3D" id="1.10.287.130">
    <property type="match status" value="1"/>
</dbReference>
<dbReference type="PANTHER" id="PTHR43065">
    <property type="entry name" value="SENSOR HISTIDINE KINASE"/>
    <property type="match status" value="1"/>
</dbReference>
<feature type="domain" description="Histidine kinase" evidence="9">
    <location>
        <begin position="150"/>
        <end position="368"/>
    </location>
</feature>
<evidence type="ECO:0000256" key="7">
    <source>
        <dbReference type="ARBA" id="ARBA00022840"/>
    </source>
</evidence>
<dbReference type="InterPro" id="IPR005467">
    <property type="entry name" value="His_kinase_dom"/>
</dbReference>
<evidence type="ECO:0000256" key="2">
    <source>
        <dbReference type="ARBA" id="ARBA00012438"/>
    </source>
</evidence>
<dbReference type="Pfam" id="PF00989">
    <property type="entry name" value="PAS"/>
    <property type="match status" value="1"/>
</dbReference>
<dbReference type="AlphaFoldDB" id="A0A367XG56"/>
<sequence>MDDRGTKMRLGFGKGHSVDPAGVLNAIASAVVVADRDGKIRFVNQASEQLFNTSAAVLCRSNLKDFIPEDSPVFSLVAQAIDEATLVADHDLLIESPKIGRHAVNLTVGSMADETGCAVLTFEPRSIAQKIDNQLLSRNSARSVSAMAAILAHEIKNPLSGIRGAAQLIEQTATEDDRVLTRLICDEADRIVNLVDRMEIFSDKPLERGAVNIHTVLEHVRRLAENGFGHNLHFEEVYDPSLPPVYGNRDQLIQVFLNLLKNAAEAVQSETGLITISTRYQHGVRLAVAGGDTRVHLPLVVSVRDNGPGIPPDMRESLFDPFVTTKPTGSGLGLALVAKIIADHGGVIEVKDVPTGGAEFQIMLPIYHRTLADDAQANQKDSWIKEEAL</sequence>
<keyword evidence="4" id="KW-0808">Transferase</keyword>
<dbReference type="CDD" id="cd00130">
    <property type="entry name" value="PAS"/>
    <property type="match status" value="1"/>
</dbReference>
<dbReference type="InterPro" id="IPR003661">
    <property type="entry name" value="HisK_dim/P_dom"/>
</dbReference>
<dbReference type="InterPro" id="IPR003594">
    <property type="entry name" value="HATPase_dom"/>
</dbReference>
<dbReference type="STRING" id="502049.TH15_12340"/>
<dbReference type="InterPro" id="IPR036890">
    <property type="entry name" value="HATPase_C_sf"/>
</dbReference>
<dbReference type="InterPro" id="IPR036097">
    <property type="entry name" value="HisK_dim/P_sf"/>
</dbReference>
<reference evidence="10 11" key="1">
    <citation type="submission" date="2014-07" db="EMBL/GenBank/DDBJ databases">
        <title>Draft genome sequence of Thalassospira profundimaris S25-3-2.</title>
        <authorList>
            <person name="Lai Q."/>
            <person name="Shao Z."/>
        </authorList>
    </citation>
    <scope>NUCLEOTIDE SEQUENCE [LARGE SCALE GENOMIC DNA]</scope>
    <source>
        <strain evidence="10 11">S25-3-2</strain>
    </source>
</reference>
<keyword evidence="3" id="KW-0597">Phosphoprotein</keyword>
<dbReference type="SMART" id="SM00091">
    <property type="entry name" value="PAS"/>
    <property type="match status" value="1"/>
</dbReference>
<evidence type="ECO:0000256" key="3">
    <source>
        <dbReference type="ARBA" id="ARBA00022553"/>
    </source>
</evidence>
<evidence type="ECO:0000259" key="9">
    <source>
        <dbReference type="PROSITE" id="PS50109"/>
    </source>
</evidence>
<dbReference type="GO" id="GO:0000155">
    <property type="term" value="F:phosphorelay sensor kinase activity"/>
    <property type="evidence" value="ECO:0007669"/>
    <property type="project" value="InterPro"/>
</dbReference>
<dbReference type="InterPro" id="IPR000014">
    <property type="entry name" value="PAS"/>
</dbReference>
<dbReference type="SUPFAM" id="SSF55785">
    <property type="entry name" value="PYP-like sensor domain (PAS domain)"/>
    <property type="match status" value="1"/>
</dbReference>
<keyword evidence="8" id="KW-0902">Two-component regulatory system</keyword>
<name>A0A367XG56_9PROT</name>
<dbReference type="SUPFAM" id="SSF47384">
    <property type="entry name" value="Homodimeric domain of signal transducing histidine kinase"/>
    <property type="match status" value="1"/>
</dbReference>
<dbReference type="PROSITE" id="PS50109">
    <property type="entry name" value="HIS_KIN"/>
    <property type="match status" value="1"/>
</dbReference>
<dbReference type="InterPro" id="IPR035965">
    <property type="entry name" value="PAS-like_dom_sf"/>
</dbReference>
<dbReference type="InterPro" id="IPR004358">
    <property type="entry name" value="Sig_transdc_His_kin-like_C"/>
</dbReference>
<organism evidence="10 11">
    <name type="scientific">Thalassospira profundimaris</name>
    <dbReference type="NCBI Taxonomy" id="502049"/>
    <lineage>
        <taxon>Bacteria</taxon>
        <taxon>Pseudomonadati</taxon>
        <taxon>Pseudomonadota</taxon>
        <taxon>Alphaproteobacteria</taxon>
        <taxon>Rhodospirillales</taxon>
        <taxon>Thalassospiraceae</taxon>
        <taxon>Thalassospira</taxon>
    </lineage>
</organism>
<dbReference type="Pfam" id="PF00512">
    <property type="entry name" value="HisKA"/>
    <property type="match status" value="1"/>
</dbReference>
<dbReference type="Pfam" id="PF02518">
    <property type="entry name" value="HATPase_c"/>
    <property type="match status" value="1"/>
</dbReference>
<dbReference type="Gene3D" id="3.30.565.10">
    <property type="entry name" value="Histidine kinase-like ATPase, C-terminal domain"/>
    <property type="match status" value="1"/>
</dbReference>
<accession>A0A367XG56</accession>
<dbReference type="EC" id="2.7.13.3" evidence="2"/>
<dbReference type="PRINTS" id="PR00344">
    <property type="entry name" value="BCTRLSENSOR"/>
</dbReference>
<evidence type="ECO:0000256" key="4">
    <source>
        <dbReference type="ARBA" id="ARBA00022679"/>
    </source>
</evidence>
<dbReference type="GO" id="GO:0005524">
    <property type="term" value="F:ATP binding"/>
    <property type="evidence" value="ECO:0007669"/>
    <property type="project" value="UniProtKB-KW"/>
</dbReference>
<dbReference type="PANTHER" id="PTHR43065:SF10">
    <property type="entry name" value="PEROXIDE STRESS-ACTIVATED HISTIDINE KINASE MAK3"/>
    <property type="match status" value="1"/>
</dbReference>
<dbReference type="Proteomes" id="UP000252517">
    <property type="component" value="Unassembled WGS sequence"/>
</dbReference>
<gene>
    <name evidence="10" type="ORF">TH25_06285</name>
</gene>
<dbReference type="SMART" id="SM00388">
    <property type="entry name" value="HisKA"/>
    <property type="match status" value="1"/>
</dbReference>
<evidence type="ECO:0000313" key="11">
    <source>
        <dbReference type="Proteomes" id="UP000252517"/>
    </source>
</evidence>
<comment type="catalytic activity">
    <reaction evidence="1">
        <text>ATP + protein L-histidine = ADP + protein N-phospho-L-histidine.</text>
        <dbReference type="EC" id="2.7.13.3"/>
    </reaction>
</comment>
<dbReference type="CDD" id="cd00082">
    <property type="entry name" value="HisKA"/>
    <property type="match status" value="1"/>
</dbReference>
<dbReference type="SUPFAM" id="SSF55874">
    <property type="entry name" value="ATPase domain of HSP90 chaperone/DNA topoisomerase II/histidine kinase"/>
    <property type="match status" value="1"/>
</dbReference>
<proteinExistence type="predicted"/>
<evidence type="ECO:0000256" key="5">
    <source>
        <dbReference type="ARBA" id="ARBA00022741"/>
    </source>
</evidence>
<evidence type="ECO:0000313" key="10">
    <source>
        <dbReference type="EMBL" id="RCK52638.1"/>
    </source>
</evidence>
<protein>
    <recommendedName>
        <fullName evidence="2">histidine kinase</fullName>
        <ecNumber evidence="2">2.7.13.3</ecNumber>
    </recommendedName>
</protein>
<keyword evidence="5" id="KW-0547">Nucleotide-binding</keyword>
<evidence type="ECO:0000256" key="6">
    <source>
        <dbReference type="ARBA" id="ARBA00022777"/>
    </source>
</evidence>
<dbReference type="EMBL" id="JPWH01000003">
    <property type="protein sequence ID" value="RCK52638.1"/>
    <property type="molecule type" value="Genomic_DNA"/>
</dbReference>
<dbReference type="GO" id="GO:0006355">
    <property type="term" value="P:regulation of DNA-templated transcription"/>
    <property type="evidence" value="ECO:0007669"/>
    <property type="project" value="InterPro"/>
</dbReference>
<keyword evidence="6" id="KW-0418">Kinase</keyword>